<evidence type="ECO:0000259" key="1">
    <source>
        <dbReference type="Pfam" id="PF03457"/>
    </source>
</evidence>
<evidence type="ECO:0000313" key="2">
    <source>
        <dbReference type="EMBL" id="OEU14899.1"/>
    </source>
</evidence>
<gene>
    <name evidence="2" type="ORF">FRACYDRAFT_188117</name>
</gene>
<dbReference type="PANTHER" id="PTHR33418">
    <property type="entry name" value="HELICASE-ASSOCIATED"/>
    <property type="match status" value="1"/>
</dbReference>
<feature type="domain" description="Helicase-associated" evidence="1">
    <location>
        <begin position="51"/>
        <end position="112"/>
    </location>
</feature>
<dbReference type="OrthoDB" id="70932at2759"/>
<dbReference type="KEGG" id="fcy:FRACYDRAFT_188117"/>
<dbReference type="Gene3D" id="6.10.140.530">
    <property type="match status" value="3"/>
</dbReference>
<proteinExistence type="predicted"/>
<name>A0A1E7F9T6_9STRA</name>
<dbReference type="Proteomes" id="UP000095751">
    <property type="component" value="Unassembled WGS sequence"/>
</dbReference>
<organism evidence="2 3">
    <name type="scientific">Fragilariopsis cylindrus CCMP1102</name>
    <dbReference type="NCBI Taxonomy" id="635003"/>
    <lineage>
        <taxon>Eukaryota</taxon>
        <taxon>Sar</taxon>
        <taxon>Stramenopiles</taxon>
        <taxon>Ochrophyta</taxon>
        <taxon>Bacillariophyta</taxon>
        <taxon>Bacillariophyceae</taxon>
        <taxon>Bacillariophycidae</taxon>
        <taxon>Bacillariales</taxon>
        <taxon>Bacillariaceae</taxon>
        <taxon>Fragilariopsis</taxon>
    </lineage>
</organism>
<keyword evidence="3" id="KW-1185">Reference proteome</keyword>
<reference evidence="2 3" key="1">
    <citation type="submission" date="2016-09" db="EMBL/GenBank/DDBJ databases">
        <title>Extensive genetic diversity and differential bi-allelic expression allows diatom success in the polar Southern Ocean.</title>
        <authorList>
            <consortium name="DOE Joint Genome Institute"/>
            <person name="Mock T."/>
            <person name="Otillar R.P."/>
            <person name="Strauss J."/>
            <person name="Dupont C."/>
            <person name="Frickenhaus S."/>
            <person name="Maumus F."/>
            <person name="Mcmullan M."/>
            <person name="Sanges R."/>
            <person name="Schmutz J."/>
            <person name="Toseland A."/>
            <person name="Valas R."/>
            <person name="Veluchamy A."/>
            <person name="Ward B.J."/>
            <person name="Allen A."/>
            <person name="Barry K."/>
            <person name="Falciatore A."/>
            <person name="Ferrante M."/>
            <person name="Fortunato A.E."/>
            <person name="Gloeckner G."/>
            <person name="Gruber A."/>
            <person name="Hipkin R."/>
            <person name="Janech M."/>
            <person name="Kroth P."/>
            <person name="Leese F."/>
            <person name="Lindquist E."/>
            <person name="Lyon B.R."/>
            <person name="Martin J."/>
            <person name="Mayer C."/>
            <person name="Parker M."/>
            <person name="Quesneville H."/>
            <person name="Raymond J."/>
            <person name="Uhlig C."/>
            <person name="Valentin K.U."/>
            <person name="Worden A.Z."/>
            <person name="Armbrust E.V."/>
            <person name="Bowler C."/>
            <person name="Green B."/>
            <person name="Moulton V."/>
            <person name="Van Oosterhout C."/>
            <person name="Grigoriev I."/>
        </authorList>
    </citation>
    <scope>NUCLEOTIDE SEQUENCE [LARGE SCALE GENOMIC DNA]</scope>
    <source>
        <strain evidence="2 3">CCMP1102</strain>
    </source>
</reference>
<protein>
    <submittedName>
        <fullName evidence="2">HA-domain-containing protein</fullName>
    </submittedName>
</protein>
<dbReference type="EMBL" id="KV784360">
    <property type="protein sequence ID" value="OEU14899.1"/>
    <property type="molecule type" value="Genomic_DNA"/>
</dbReference>
<dbReference type="PANTHER" id="PTHR33418:SF1">
    <property type="entry name" value="HELICASE-ASSOCIATED DOMAIN-CONTAINING PROTEIN"/>
    <property type="match status" value="1"/>
</dbReference>
<sequence>MEQLGIVHTWKNLGKWLNTQRQDKKRGTLDTVKEKQLEELESNGILWDVFESEWDENIKLLMEYKDREGHCQIPYSHKEDGVTLGSWLSSQRKDKKRGTLDTVKENQLEELGIVWDSFDGEWDENIKLLMEYKDKEGHCNVPQDHKEDGKNLGEWLSSQRKDKTRKFYIEREQKIEDALREISQL</sequence>
<accession>A0A1E7F9T6</accession>
<dbReference type="AlphaFoldDB" id="A0A1E7F9T6"/>
<dbReference type="Pfam" id="PF03457">
    <property type="entry name" value="HA"/>
    <property type="match status" value="2"/>
</dbReference>
<feature type="domain" description="Helicase-associated" evidence="1">
    <location>
        <begin position="120"/>
        <end position="166"/>
    </location>
</feature>
<dbReference type="InterPro" id="IPR005114">
    <property type="entry name" value="Helicase_assoc"/>
</dbReference>
<evidence type="ECO:0000313" key="3">
    <source>
        <dbReference type="Proteomes" id="UP000095751"/>
    </source>
</evidence>
<dbReference type="InParanoid" id="A0A1E7F9T6"/>